<dbReference type="Proteomes" id="UP000186595">
    <property type="component" value="Unassembled WGS sequence"/>
</dbReference>
<gene>
    <name evidence="1" type="ORF">BMT50_29450</name>
</gene>
<proteinExistence type="predicted"/>
<sequence length="69" mass="8126">MPMKLVKKNPRSKVIRELSCEQEMAVKAVCGLKKQQLRHYMPWPMIFSGKCVSMMHGYSVTVFREIRRP</sequence>
<protein>
    <submittedName>
        <fullName evidence="1">Uncharacterized protein</fullName>
    </submittedName>
</protein>
<dbReference type="EMBL" id="MPGR01000003">
    <property type="protein sequence ID" value="OKB69164.1"/>
    <property type="molecule type" value="Genomic_DNA"/>
</dbReference>
<accession>A0AAP7TTA7</accession>
<evidence type="ECO:0000313" key="2">
    <source>
        <dbReference type="Proteomes" id="UP000186595"/>
    </source>
</evidence>
<evidence type="ECO:0000313" key="1">
    <source>
        <dbReference type="EMBL" id="OKB69164.1"/>
    </source>
</evidence>
<organism evidence="1 2">
    <name type="scientific">Escherichia coli</name>
    <dbReference type="NCBI Taxonomy" id="562"/>
    <lineage>
        <taxon>Bacteria</taxon>
        <taxon>Pseudomonadati</taxon>
        <taxon>Pseudomonadota</taxon>
        <taxon>Gammaproteobacteria</taxon>
        <taxon>Enterobacterales</taxon>
        <taxon>Enterobacteriaceae</taxon>
        <taxon>Escherichia</taxon>
    </lineage>
</organism>
<name>A0AAP7TTA7_ECOLX</name>
<comment type="caution">
    <text evidence="1">The sequence shown here is derived from an EMBL/GenBank/DDBJ whole genome shotgun (WGS) entry which is preliminary data.</text>
</comment>
<reference evidence="1 2" key="1">
    <citation type="submission" date="2016-11" db="EMBL/GenBank/DDBJ databases">
        <title>Draft genome sequences of five Shigatoxin-producing Escherichia coli isolates harboring the new recently described Subtilase cytotoxin allelic variant subAB2-3.</title>
        <authorList>
            <person name="Tasara T."/>
            <person name="Fierz L."/>
            <person name="Klumpp J."/>
            <person name="Schmidt H."/>
            <person name="Stephan R."/>
        </authorList>
    </citation>
    <scope>NUCLEOTIDE SEQUENCE [LARGE SCALE GENOMIC DNA]</scope>
    <source>
        <strain evidence="1 2">453</strain>
    </source>
</reference>
<dbReference type="AlphaFoldDB" id="A0AAP7TTA7"/>